<dbReference type="PANTHER" id="PTHR47481">
    <property type="match status" value="1"/>
</dbReference>
<accession>A0AAP0JRF4</accession>
<gene>
    <name evidence="1" type="ORF">Sjap_009033</name>
</gene>
<organism evidence="1 2">
    <name type="scientific">Stephania japonica</name>
    <dbReference type="NCBI Taxonomy" id="461633"/>
    <lineage>
        <taxon>Eukaryota</taxon>
        <taxon>Viridiplantae</taxon>
        <taxon>Streptophyta</taxon>
        <taxon>Embryophyta</taxon>
        <taxon>Tracheophyta</taxon>
        <taxon>Spermatophyta</taxon>
        <taxon>Magnoliopsida</taxon>
        <taxon>Ranunculales</taxon>
        <taxon>Menispermaceae</taxon>
        <taxon>Menispermoideae</taxon>
        <taxon>Cissampelideae</taxon>
        <taxon>Stephania</taxon>
    </lineage>
</organism>
<reference evidence="1 2" key="1">
    <citation type="submission" date="2024-01" db="EMBL/GenBank/DDBJ databases">
        <title>Genome assemblies of Stephania.</title>
        <authorList>
            <person name="Yang L."/>
        </authorList>
    </citation>
    <scope>NUCLEOTIDE SEQUENCE [LARGE SCALE GENOMIC DNA]</scope>
    <source>
        <strain evidence="1">QJT</strain>
        <tissue evidence="1">Leaf</tissue>
    </source>
</reference>
<dbReference type="AlphaFoldDB" id="A0AAP0JRF4"/>
<dbReference type="Pfam" id="PF14223">
    <property type="entry name" value="Retrotran_gag_2"/>
    <property type="match status" value="1"/>
</dbReference>
<dbReference type="EMBL" id="JBBNAE010000003">
    <property type="protein sequence ID" value="KAK9138439.1"/>
    <property type="molecule type" value="Genomic_DNA"/>
</dbReference>
<keyword evidence="2" id="KW-1185">Reference proteome</keyword>
<evidence type="ECO:0000313" key="2">
    <source>
        <dbReference type="Proteomes" id="UP001417504"/>
    </source>
</evidence>
<sequence length="146" mass="16194">MEGHLLCTKPSPAPMLTNAETPNPDYEDWISKDNYLLCFLLNSLEGTIAQQITGATTCHLTWKAIQNLYGAHNRAKVQICRASLQTTRKGTQLMTDYLSSMKQFADNLSAAGSPYPTCDLISCVLVGLDEEYLPITTVLQEKTYLT</sequence>
<protein>
    <recommendedName>
        <fullName evidence="3">Retrotransposon protein</fullName>
    </recommendedName>
</protein>
<proteinExistence type="predicted"/>
<name>A0AAP0JRF4_9MAGN</name>
<comment type="caution">
    <text evidence="1">The sequence shown here is derived from an EMBL/GenBank/DDBJ whole genome shotgun (WGS) entry which is preliminary data.</text>
</comment>
<dbReference type="PANTHER" id="PTHR47481:SF34">
    <property type="entry name" value="CCHC-TYPE DOMAIN-CONTAINING PROTEIN"/>
    <property type="match status" value="1"/>
</dbReference>
<evidence type="ECO:0008006" key="3">
    <source>
        <dbReference type="Google" id="ProtNLM"/>
    </source>
</evidence>
<evidence type="ECO:0000313" key="1">
    <source>
        <dbReference type="EMBL" id="KAK9138439.1"/>
    </source>
</evidence>
<dbReference type="Proteomes" id="UP001417504">
    <property type="component" value="Unassembled WGS sequence"/>
</dbReference>